<protein>
    <submittedName>
        <fullName evidence="1">Uncharacterized protein</fullName>
    </submittedName>
</protein>
<organism evidence="1 2">
    <name type="scientific">Daphnia magna</name>
    <dbReference type="NCBI Taxonomy" id="35525"/>
    <lineage>
        <taxon>Eukaryota</taxon>
        <taxon>Metazoa</taxon>
        <taxon>Ecdysozoa</taxon>
        <taxon>Arthropoda</taxon>
        <taxon>Crustacea</taxon>
        <taxon>Branchiopoda</taxon>
        <taxon>Diplostraca</taxon>
        <taxon>Cladocera</taxon>
        <taxon>Anomopoda</taxon>
        <taxon>Daphniidae</taxon>
        <taxon>Daphnia</taxon>
    </lineage>
</organism>
<keyword evidence="2" id="KW-1185">Reference proteome</keyword>
<proteinExistence type="predicted"/>
<sequence>MTARQYYKESELSREPENLKISMKQKTGQYQLICSDFPPPDESILMESEYPKAIFDEGLEQEGWNMFDEDDEDPEEYDLPLSVRKTVPNIVFKLTS</sequence>
<accession>A0ABR0AIX6</accession>
<gene>
    <name evidence="1" type="ORF">OUZ56_010575</name>
</gene>
<evidence type="ECO:0000313" key="1">
    <source>
        <dbReference type="EMBL" id="KAK4025072.1"/>
    </source>
</evidence>
<reference evidence="1 2" key="1">
    <citation type="journal article" date="2023" name="Nucleic Acids Res.">
        <title>The hologenome of Daphnia magna reveals possible DNA methylation and microbiome-mediated evolution of the host genome.</title>
        <authorList>
            <person name="Chaturvedi A."/>
            <person name="Li X."/>
            <person name="Dhandapani V."/>
            <person name="Marshall H."/>
            <person name="Kissane S."/>
            <person name="Cuenca-Cambronero M."/>
            <person name="Asole G."/>
            <person name="Calvet F."/>
            <person name="Ruiz-Romero M."/>
            <person name="Marangio P."/>
            <person name="Guigo R."/>
            <person name="Rago D."/>
            <person name="Mirbahai L."/>
            <person name="Eastwood N."/>
            <person name="Colbourne J.K."/>
            <person name="Zhou J."/>
            <person name="Mallon E."/>
            <person name="Orsini L."/>
        </authorList>
    </citation>
    <scope>NUCLEOTIDE SEQUENCE [LARGE SCALE GENOMIC DNA]</scope>
    <source>
        <strain evidence="1">LRV0_1</strain>
    </source>
</reference>
<dbReference type="Proteomes" id="UP001234178">
    <property type="component" value="Unassembled WGS sequence"/>
</dbReference>
<name>A0ABR0AIX6_9CRUS</name>
<evidence type="ECO:0000313" key="2">
    <source>
        <dbReference type="Proteomes" id="UP001234178"/>
    </source>
</evidence>
<dbReference type="EMBL" id="JAOYFB010000037">
    <property type="protein sequence ID" value="KAK4025072.1"/>
    <property type="molecule type" value="Genomic_DNA"/>
</dbReference>
<comment type="caution">
    <text evidence="1">The sequence shown here is derived from an EMBL/GenBank/DDBJ whole genome shotgun (WGS) entry which is preliminary data.</text>
</comment>